<dbReference type="Proteomes" id="UP000278653">
    <property type="component" value="Unassembled WGS sequence"/>
</dbReference>
<name>A0A3R9HS37_STRMT</name>
<evidence type="ECO:0000313" key="2">
    <source>
        <dbReference type="Proteomes" id="UP000278653"/>
    </source>
</evidence>
<dbReference type="EMBL" id="RJNH01000013">
    <property type="protein sequence ID" value="RSI59611.1"/>
    <property type="molecule type" value="Genomic_DNA"/>
</dbReference>
<sequence>MTKVTYPRFVDIDRNGVSMKVFETSNGNEEWCSPTGRELQNSPEPMDHWLEYEDSEGELHYGR</sequence>
<reference evidence="1 2" key="1">
    <citation type="submission" date="2018-11" db="EMBL/GenBank/DDBJ databases">
        <title>Species Designations Belie Phenotypic and Genotypic Heterogeneity in Oral Streptococci.</title>
        <authorList>
            <person name="Velsko I."/>
        </authorList>
    </citation>
    <scope>NUCLEOTIDE SEQUENCE [LARGE SCALE GENOMIC DNA]</scope>
    <source>
        <strain evidence="1 2">BCC15</strain>
    </source>
</reference>
<comment type="caution">
    <text evidence="1">The sequence shown here is derived from an EMBL/GenBank/DDBJ whole genome shotgun (WGS) entry which is preliminary data.</text>
</comment>
<dbReference type="RefSeq" id="WP_125448060.1">
    <property type="nucleotide sequence ID" value="NZ_RJNH01000013.1"/>
</dbReference>
<dbReference type="AlphaFoldDB" id="A0A3R9HS37"/>
<organism evidence="1 2">
    <name type="scientific">Streptococcus mitis</name>
    <dbReference type="NCBI Taxonomy" id="28037"/>
    <lineage>
        <taxon>Bacteria</taxon>
        <taxon>Bacillati</taxon>
        <taxon>Bacillota</taxon>
        <taxon>Bacilli</taxon>
        <taxon>Lactobacillales</taxon>
        <taxon>Streptococcaceae</taxon>
        <taxon>Streptococcus</taxon>
        <taxon>Streptococcus mitis group</taxon>
    </lineage>
</organism>
<proteinExistence type="predicted"/>
<accession>A0A3R9HS37</accession>
<gene>
    <name evidence="1" type="ORF">D8865_09060</name>
</gene>
<protein>
    <submittedName>
        <fullName evidence="1">Uncharacterized protein</fullName>
    </submittedName>
</protein>
<evidence type="ECO:0000313" key="1">
    <source>
        <dbReference type="EMBL" id="RSI59611.1"/>
    </source>
</evidence>